<keyword evidence="5" id="KW-0472">Membrane</keyword>
<dbReference type="PANTHER" id="PTHR14948">
    <property type="entry name" value="NG5"/>
    <property type="match status" value="1"/>
</dbReference>
<sequence length="632" mass="69966">MSEKNQEATGLAVYPSAPEAYHHVGYPAPEGQHSDKYPANSPPPPYASTVPQGQQHGQYPQGHGQPHGYGQPPPQQGYSHASGYQPVPQGYAQQGYPQQGYPQTQQYGKQPMYGGQGQTVVVSQPMPSTMIVTTAQPRPSNWLIPAILACLCCFWPTGICAIVAACNSNSAADSGNMQSAEQSARTARNLTILTVVLGARNSVFKTASIYITIAAAMIAPIPVIQQQNIQVNTAGVIQLYGAGLTSIVGPQYSCKTNKDKNDEISVDFEFQVRLAQSRFVMSENNMASPMKVNNDSQGEIQNDTLVTCSQPASTITPQQSISNKRSLPDSPDNLPATLKQKTRQLRRRADRVLEALSSPEVLNTIIPILSKQISDTLEPIIEAEVKKCVAEEIQPLLQKLDCQSSIVETQKQQLIKQFIQLSSLQRTTQDQITSNNEREKEINFLYNRVALLENRLEIQEQYSRRTSLRFNNVAIPADRIQGAKIVHPVDTDSIILDICNHKLGLDIGIRDIGRSHVIGKLKQGRSQVIVRFISYRTRQLVYSNKKALKGDPNGTFITENLTHFRTNLVKQLATLKYNNKINACWTTDGRIFVKVNANSQKRIINNLDDISDLESDIQQLEERTNTNNSDGM</sequence>
<keyword evidence="3" id="KW-0812">Transmembrane</keyword>
<dbReference type="EMBL" id="CAJPWZ010001124">
    <property type="protein sequence ID" value="CAG2208830.1"/>
    <property type="molecule type" value="Genomic_DNA"/>
</dbReference>
<feature type="compositionally biased region" description="Low complexity" evidence="7">
    <location>
        <begin position="83"/>
        <end position="111"/>
    </location>
</feature>
<evidence type="ECO:0000256" key="4">
    <source>
        <dbReference type="ARBA" id="ARBA00022989"/>
    </source>
</evidence>
<evidence type="ECO:0000256" key="6">
    <source>
        <dbReference type="SAM" id="Coils"/>
    </source>
</evidence>
<keyword evidence="6" id="KW-0175">Coiled coil</keyword>
<dbReference type="Pfam" id="PF04505">
    <property type="entry name" value="CD225"/>
    <property type="match status" value="1"/>
</dbReference>
<evidence type="ECO:0000313" key="9">
    <source>
        <dbReference type="Proteomes" id="UP000683360"/>
    </source>
</evidence>
<keyword evidence="9" id="KW-1185">Reference proteome</keyword>
<comment type="similarity">
    <text evidence="2">Belongs to the CD225/Dispanin family.</text>
</comment>
<comment type="caution">
    <text evidence="8">The sequence shown here is derived from an EMBL/GenBank/DDBJ whole genome shotgun (WGS) entry which is preliminary data.</text>
</comment>
<dbReference type="PANTHER" id="PTHR14948:SF44">
    <property type="entry name" value="PROLINE-RICH TRANSMEMBRANE PROTEIN 1-LIKE"/>
    <property type="match status" value="1"/>
</dbReference>
<dbReference type="InterPro" id="IPR051423">
    <property type="entry name" value="CD225/Dispanin"/>
</dbReference>
<proteinExistence type="inferred from homology"/>
<evidence type="ECO:0000256" key="3">
    <source>
        <dbReference type="ARBA" id="ARBA00022692"/>
    </source>
</evidence>
<feature type="region of interest" description="Disordered" evidence="7">
    <location>
        <begin position="21"/>
        <end position="112"/>
    </location>
</feature>
<gene>
    <name evidence="8" type="ORF">MEDL_23005</name>
</gene>
<feature type="compositionally biased region" description="Polar residues" evidence="7">
    <location>
        <begin position="311"/>
        <end position="325"/>
    </location>
</feature>
<accession>A0A8S3RL50</accession>
<feature type="compositionally biased region" description="Low complexity" evidence="7">
    <location>
        <begin position="47"/>
        <end position="70"/>
    </location>
</feature>
<dbReference type="InterPro" id="IPR007593">
    <property type="entry name" value="CD225/Dispanin_fam"/>
</dbReference>
<dbReference type="OrthoDB" id="10046076at2759"/>
<protein>
    <submittedName>
        <fullName evidence="8">Uncharacterized protein</fullName>
    </submittedName>
</protein>
<evidence type="ECO:0000256" key="5">
    <source>
        <dbReference type="ARBA" id="ARBA00023136"/>
    </source>
</evidence>
<dbReference type="GO" id="GO:0016020">
    <property type="term" value="C:membrane"/>
    <property type="evidence" value="ECO:0007669"/>
    <property type="project" value="UniProtKB-SubCell"/>
</dbReference>
<dbReference type="AlphaFoldDB" id="A0A8S3RL50"/>
<feature type="region of interest" description="Disordered" evidence="7">
    <location>
        <begin position="311"/>
        <end position="336"/>
    </location>
</feature>
<evidence type="ECO:0000313" key="8">
    <source>
        <dbReference type="EMBL" id="CAG2208830.1"/>
    </source>
</evidence>
<name>A0A8S3RL50_MYTED</name>
<organism evidence="8 9">
    <name type="scientific">Mytilus edulis</name>
    <name type="common">Blue mussel</name>
    <dbReference type="NCBI Taxonomy" id="6550"/>
    <lineage>
        <taxon>Eukaryota</taxon>
        <taxon>Metazoa</taxon>
        <taxon>Spiralia</taxon>
        <taxon>Lophotrochozoa</taxon>
        <taxon>Mollusca</taxon>
        <taxon>Bivalvia</taxon>
        <taxon>Autobranchia</taxon>
        <taxon>Pteriomorphia</taxon>
        <taxon>Mytilida</taxon>
        <taxon>Mytiloidea</taxon>
        <taxon>Mytilidae</taxon>
        <taxon>Mytilinae</taxon>
        <taxon>Mytilus</taxon>
    </lineage>
</organism>
<comment type="subcellular location">
    <subcellularLocation>
        <location evidence="1">Membrane</location>
    </subcellularLocation>
</comment>
<keyword evidence="4" id="KW-1133">Transmembrane helix</keyword>
<evidence type="ECO:0000256" key="1">
    <source>
        <dbReference type="ARBA" id="ARBA00004370"/>
    </source>
</evidence>
<dbReference type="Proteomes" id="UP000683360">
    <property type="component" value="Unassembled WGS sequence"/>
</dbReference>
<reference evidence="8" key="1">
    <citation type="submission" date="2021-03" db="EMBL/GenBank/DDBJ databases">
        <authorList>
            <person name="Bekaert M."/>
        </authorList>
    </citation>
    <scope>NUCLEOTIDE SEQUENCE</scope>
</reference>
<evidence type="ECO:0000256" key="7">
    <source>
        <dbReference type="SAM" id="MobiDB-lite"/>
    </source>
</evidence>
<evidence type="ECO:0000256" key="2">
    <source>
        <dbReference type="ARBA" id="ARBA00006843"/>
    </source>
</evidence>
<feature type="coiled-coil region" evidence="6">
    <location>
        <begin position="603"/>
        <end position="630"/>
    </location>
</feature>